<protein>
    <recommendedName>
        <fullName evidence="8">C2H2-type domain-containing protein</fullName>
    </recommendedName>
</protein>
<evidence type="ECO:0000256" key="4">
    <source>
        <dbReference type="ARBA" id="ARBA00022771"/>
    </source>
</evidence>
<sequence>MYEHITTIKKNEEAKSLPPFLQPLPANPHTTSSTTCIYTPIKMDPYCSHCDRTFSSKEALKLHASININNAHWCTRCSRAFPSQTAKAAHIDRSAAHNICQRCLHQDFVTAKELQAHLQHEHNECQTCKQAFADTNALNIHVRSAHLSCDVCGQVFGDGNSLEMHKYSHQERALQCFGCSLGFSSYSSMIAHLESGSCACGIAGDRVKAIALEFSTMQGHKMPDQASGKYLCPVCAKKPGSLSALCQHAERTPGCRHLINGTGALAQLMKFLKKSM</sequence>
<keyword evidence="3" id="KW-0677">Repeat</keyword>
<keyword evidence="6" id="KW-0539">Nucleus</keyword>
<dbReference type="PANTHER" id="PTHR24388">
    <property type="entry name" value="ZINC FINGER PROTEIN"/>
    <property type="match status" value="1"/>
</dbReference>
<dbReference type="InterPro" id="IPR013087">
    <property type="entry name" value="Znf_C2H2_type"/>
</dbReference>
<evidence type="ECO:0000313" key="9">
    <source>
        <dbReference type="EMBL" id="KAE8159661.1"/>
    </source>
</evidence>
<dbReference type="PROSITE" id="PS00028">
    <property type="entry name" value="ZINC_FINGER_C2H2_1"/>
    <property type="match status" value="1"/>
</dbReference>
<evidence type="ECO:0000256" key="3">
    <source>
        <dbReference type="ARBA" id="ARBA00022737"/>
    </source>
</evidence>
<dbReference type="Proteomes" id="UP000326950">
    <property type="component" value="Unassembled WGS sequence"/>
</dbReference>
<dbReference type="GO" id="GO:0005634">
    <property type="term" value="C:nucleus"/>
    <property type="evidence" value="ECO:0007669"/>
    <property type="project" value="UniProtKB-SubCell"/>
</dbReference>
<dbReference type="SUPFAM" id="SSF57667">
    <property type="entry name" value="beta-beta-alpha zinc fingers"/>
    <property type="match status" value="2"/>
</dbReference>
<evidence type="ECO:0000259" key="8">
    <source>
        <dbReference type="PROSITE" id="PS50157"/>
    </source>
</evidence>
<dbReference type="AlphaFoldDB" id="A0A5N6UNJ4"/>
<comment type="subcellular location">
    <subcellularLocation>
        <location evidence="1">Nucleus</location>
    </subcellularLocation>
</comment>
<dbReference type="InterPro" id="IPR050527">
    <property type="entry name" value="Snail/Krueppel_Znf"/>
</dbReference>
<organism evidence="9 10">
    <name type="scientific">Aspergillus tamarii</name>
    <dbReference type="NCBI Taxonomy" id="41984"/>
    <lineage>
        <taxon>Eukaryota</taxon>
        <taxon>Fungi</taxon>
        <taxon>Dikarya</taxon>
        <taxon>Ascomycota</taxon>
        <taxon>Pezizomycotina</taxon>
        <taxon>Eurotiomycetes</taxon>
        <taxon>Eurotiomycetidae</taxon>
        <taxon>Eurotiales</taxon>
        <taxon>Aspergillaceae</taxon>
        <taxon>Aspergillus</taxon>
        <taxon>Aspergillus subgen. Circumdati</taxon>
    </lineage>
</organism>
<evidence type="ECO:0000313" key="10">
    <source>
        <dbReference type="Proteomes" id="UP000326950"/>
    </source>
</evidence>
<keyword evidence="10" id="KW-1185">Reference proteome</keyword>
<feature type="domain" description="C2H2-type" evidence="8">
    <location>
        <begin position="147"/>
        <end position="174"/>
    </location>
</feature>
<dbReference type="GO" id="GO:0000981">
    <property type="term" value="F:DNA-binding transcription factor activity, RNA polymerase II-specific"/>
    <property type="evidence" value="ECO:0007669"/>
    <property type="project" value="TreeGrafter"/>
</dbReference>
<dbReference type="PROSITE" id="PS50157">
    <property type="entry name" value="ZINC_FINGER_C2H2_2"/>
    <property type="match status" value="2"/>
</dbReference>
<evidence type="ECO:0000256" key="7">
    <source>
        <dbReference type="PROSITE-ProRule" id="PRU00042"/>
    </source>
</evidence>
<dbReference type="GO" id="GO:0008270">
    <property type="term" value="F:zinc ion binding"/>
    <property type="evidence" value="ECO:0007669"/>
    <property type="project" value="UniProtKB-KW"/>
</dbReference>
<accession>A0A5N6UNJ4</accession>
<evidence type="ECO:0000256" key="2">
    <source>
        <dbReference type="ARBA" id="ARBA00022723"/>
    </source>
</evidence>
<keyword evidence="5" id="KW-0862">Zinc</keyword>
<dbReference type="Pfam" id="PF00096">
    <property type="entry name" value="zf-C2H2"/>
    <property type="match status" value="1"/>
</dbReference>
<keyword evidence="2" id="KW-0479">Metal-binding</keyword>
<feature type="domain" description="C2H2-type" evidence="8">
    <location>
        <begin position="123"/>
        <end position="146"/>
    </location>
</feature>
<dbReference type="InterPro" id="IPR036236">
    <property type="entry name" value="Znf_C2H2_sf"/>
</dbReference>
<dbReference type="OrthoDB" id="6105938at2759"/>
<keyword evidence="4 7" id="KW-0863">Zinc-finger</keyword>
<evidence type="ECO:0000256" key="6">
    <source>
        <dbReference type="ARBA" id="ARBA00023242"/>
    </source>
</evidence>
<gene>
    <name evidence="9" type="ORF">BDV40DRAFT_232302</name>
</gene>
<dbReference type="GO" id="GO:0000978">
    <property type="term" value="F:RNA polymerase II cis-regulatory region sequence-specific DNA binding"/>
    <property type="evidence" value="ECO:0007669"/>
    <property type="project" value="TreeGrafter"/>
</dbReference>
<dbReference type="SMART" id="SM00355">
    <property type="entry name" value="ZnF_C2H2"/>
    <property type="match status" value="7"/>
</dbReference>
<dbReference type="PANTHER" id="PTHR24388:SF54">
    <property type="entry name" value="PROTEIN ESCARGOT"/>
    <property type="match status" value="1"/>
</dbReference>
<dbReference type="EMBL" id="ML738670">
    <property type="protein sequence ID" value="KAE8159661.1"/>
    <property type="molecule type" value="Genomic_DNA"/>
</dbReference>
<dbReference type="Pfam" id="PF13912">
    <property type="entry name" value="zf-C2H2_6"/>
    <property type="match status" value="1"/>
</dbReference>
<proteinExistence type="predicted"/>
<evidence type="ECO:0000256" key="5">
    <source>
        <dbReference type="ARBA" id="ARBA00022833"/>
    </source>
</evidence>
<dbReference type="Gene3D" id="3.30.160.60">
    <property type="entry name" value="Classic Zinc Finger"/>
    <property type="match status" value="2"/>
</dbReference>
<name>A0A5N6UNJ4_ASPTM</name>
<evidence type="ECO:0000256" key="1">
    <source>
        <dbReference type="ARBA" id="ARBA00004123"/>
    </source>
</evidence>
<reference evidence="9 10" key="1">
    <citation type="submission" date="2019-04" db="EMBL/GenBank/DDBJ databases">
        <title>Friends and foes A comparative genomics study of 23 Aspergillus species from section Flavi.</title>
        <authorList>
            <consortium name="DOE Joint Genome Institute"/>
            <person name="Kjaerbolling I."/>
            <person name="Vesth T."/>
            <person name="Frisvad J.C."/>
            <person name="Nybo J.L."/>
            <person name="Theobald S."/>
            <person name="Kildgaard S."/>
            <person name="Isbrandt T."/>
            <person name="Kuo A."/>
            <person name="Sato A."/>
            <person name="Lyhne E.K."/>
            <person name="Kogle M.E."/>
            <person name="Wiebenga A."/>
            <person name="Kun R.S."/>
            <person name="Lubbers R.J."/>
            <person name="Makela M.R."/>
            <person name="Barry K."/>
            <person name="Chovatia M."/>
            <person name="Clum A."/>
            <person name="Daum C."/>
            <person name="Haridas S."/>
            <person name="He G."/>
            <person name="LaButti K."/>
            <person name="Lipzen A."/>
            <person name="Mondo S."/>
            <person name="Riley R."/>
            <person name="Salamov A."/>
            <person name="Simmons B.A."/>
            <person name="Magnuson J.K."/>
            <person name="Henrissat B."/>
            <person name="Mortensen U.H."/>
            <person name="Larsen T.O."/>
            <person name="Devries R.P."/>
            <person name="Grigoriev I.V."/>
            <person name="Machida M."/>
            <person name="Baker S.E."/>
            <person name="Andersen M.R."/>
        </authorList>
    </citation>
    <scope>NUCLEOTIDE SEQUENCE [LARGE SCALE GENOMIC DNA]</scope>
    <source>
        <strain evidence="9 10">CBS 117626</strain>
    </source>
</reference>